<dbReference type="InterPro" id="IPR039689">
    <property type="entry name" value="CD72"/>
</dbReference>
<evidence type="ECO:0000256" key="1">
    <source>
        <dbReference type="SAM" id="MobiDB-lite"/>
    </source>
</evidence>
<dbReference type="PANTHER" id="PTHR15028:SF6">
    <property type="entry name" value="B-CELL DIFFERENTIATION ANTIGEN CD72"/>
    <property type="match status" value="1"/>
</dbReference>
<reference evidence="3" key="1">
    <citation type="journal article" date="2013" name="Science">
        <title>Comparative analysis of bat genomes provides insight into the evolution of flight and immunity.</title>
        <authorList>
            <person name="Zhang G."/>
            <person name="Cowled C."/>
            <person name="Shi Z."/>
            <person name="Huang Z."/>
            <person name="Bishop-Lilly K.A."/>
            <person name="Fang X."/>
            <person name="Wynne J.W."/>
            <person name="Xiong Z."/>
            <person name="Baker M.L."/>
            <person name="Zhao W."/>
            <person name="Tachedjian M."/>
            <person name="Zhu Y."/>
            <person name="Zhou P."/>
            <person name="Jiang X."/>
            <person name="Ng J."/>
            <person name="Yang L."/>
            <person name="Wu L."/>
            <person name="Xiao J."/>
            <person name="Feng Y."/>
            <person name="Chen Y."/>
            <person name="Sun X."/>
            <person name="Zhang Y."/>
            <person name="Marsh G.A."/>
            <person name="Crameri G."/>
            <person name="Broder C.C."/>
            <person name="Frey K.G."/>
            <person name="Wang L.F."/>
            <person name="Wang J."/>
        </authorList>
    </citation>
    <scope>NUCLEOTIDE SEQUENCE [LARGE SCALE GENOMIC DNA]</scope>
</reference>
<sequence>MAAPISHLPETTFFLTLPNKLPFLRRVRSYYHHILSFRSGFQPDLQVSQQLQHTKRVLEATNSSLSQQLRLSINQLGQREQDLQGARRELAQSQEALQVEQRDCQDVKEQLQACQSDREKTKETLRKVRADEGPWHSNLLSFNKVTQTEAIRSQPGPFGE</sequence>
<name>L5KCG8_PTEAL</name>
<feature type="compositionally biased region" description="Basic and acidic residues" evidence="1">
    <location>
        <begin position="116"/>
        <end position="134"/>
    </location>
</feature>
<protein>
    <submittedName>
        <fullName evidence="2">B-cell differentiation antigen CD72</fullName>
    </submittedName>
</protein>
<dbReference type="GO" id="GO:0005886">
    <property type="term" value="C:plasma membrane"/>
    <property type="evidence" value="ECO:0007669"/>
    <property type="project" value="InterPro"/>
</dbReference>
<keyword evidence="3" id="KW-1185">Reference proteome</keyword>
<organism evidence="2 3">
    <name type="scientific">Pteropus alecto</name>
    <name type="common">Black flying fox</name>
    <dbReference type="NCBI Taxonomy" id="9402"/>
    <lineage>
        <taxon>Eukaryota</taxon>
        <taxon>Metazoa</taxon>
        <taxon>Chordata</taxon>
        <taxon>Craniata</taxon>
        <taxon>Vertebrata</taxon>
        <taxon>Euteleostomi</taxon>
        <taxon>Mammalia</taxon>
        <taxon>Eutheria</taxon>
        <taxon>Laurasiatheria</taxon>
        <taxon>Chiroptera</taxon>
        <taxon>Yinpterochiroptera</taxon>
        <taxon>Pteropodoidea</taxon>
        <taxon>Pteropodidae</taxon>
        <taxon>Pteropodinae</taxon>
        <taxon>Pteropus</taxon>
    </lineage>
</organism>
<proteinExistence type="predicted"/>
<dbReference type="AlphaFoldDB" id="L5KCG8"/>
<dbReference type="GO" id="GO:0004888">
    <property type="term" value="F:transmembrane signaling receptor activity"/>
    <property type="evidence" value="ECO:0007669"/>
    <property type="project" value="InterPro"/>
</dbReference>
<feature type="region of interest" description="Disordered" evidence="1">
    <location>
        <begin position="115"/>
        <end position="140"/>
    </location>
</feature>
<evidence type="ECO:0000313" key="3">
    <source>
        <dbReference type="Proteomes" id="UP000010552"/>
    </source>
</evidence>
<dbReference type="InParanoid" id="L5KCG8"/>
<dbReference type="EMBL" id="KB030846">
    <property type="protein sequence ID" value="ELK09037.1"/>
    <property type="molecule type" value="Genomic_DNA"/>
</dbReference>
<dbReference type="eggNOG" id="KOG4297">
    <property type="taxonomic scope" value="Eukaryota"/>
</dbReference>
<dbReference type="Proteomes" id="UP000010552">
    <property type="component" value="Unassembled WGS sequence"/>
</dbReference>
<dbReference type="PANTHER" id="PTHR15028">
    <property type="entry name" value="CD72-RELATED"/>
    <property type="match status" value="1"/>
</dbReference>
<gene>
    <name evidence="2" type="ORF">PAL_GLEAN10008245</name>
</gene>
<evidence type="ECO:0000313" key="2">
    <source>
        <dbReference type="EMBL" id="ELK09037.1"/>
    </source>
</evidence>
<accession>L5KCG8</accession>
<dbReference type="STRING" id="9402.L5KCG8"/>